<evidence type="ECO:0000313" key="5">
    <source>
        <dbReference type="Proteomes" id="UP001377972"/>
    </source>
</evidence>
<keyword evidence="3" id="KW-0482">Metalloprotease</keyword>
<dbReference type="EMBL" id="JAQPZS010000023">
    <property type="protein sequence ID" value="MEJ6498059.1"/>
    <property type="molecule type" value="Genomic_DNA"/>
</dbReference>
<dbReference type="EMBL" id="LJTC01000009">
    <property type="protein sequence ID" value="KPM82756.1"/>
    <property type="molecule type" value="Genomic_DNA"/>
</dbReference>
<gene>
    <name evidence="2" type="ORF">AOG27_14060</name>
    <name evidence="3" type="ORF">PQI24_18655</name>
</gene>
<dbReference type="OrthoDB" id="9811177at2"/>
<dbReference type="AlphaFoldDB" id="A0A0P7EHK7"/>
<reference evidence="3 5" key="2">
    <citation type="submission" date="2023-01" db="EMBL/GenBank/DDBJ databases">
        <title>Trichodesmium-associated heterotrophic epibiont bacteria.</title>
        <authorList>
            <person name="Cleveland C.S."/>
            <person name="Webb E.A."/>
        </authorList>
    </citation>
    <scope>NUCLEOTIDE SEQUENCE [LARGE SCALE GENOMIC DNA]</scope>
    <source>
        <strain evidence="3 5">USCH2</strain>
    </source>
</reference>
<evidence type="ECO:0000313" key="2">
    <source>
        <dbReference type="EMBL" id="KPM82756.1"/>
    </source>
</evidence>
<accession>A0A0P7EHK7</accession>
<dbReference type="PANTHER" id="PTHR30399:SF1">
    <property type="entry name" value="UTP PYROPHOSPHATASE"/>
    <property type="match status" value="1"/>
</dbReference>
<dbReference type="RefSeq" id="WP_054553652.1">
    <property type="nucleotide sequence ID" value="NZ_JAQPZS010000023.1"/>
</dbReference>
<sequence length="226" mass="26716">MDYTLKRSKRRTTVAIKVAEQKLTVYAPFYVPQTEIDAWLNTKQDWVAEQIAKQSMQAERRQLPLVNATIKLFGQNVPIVFGKGPKNTWQQDARPQLTLLISSRVKHQEANYLALLEQFMHEKLESYIEMRVHDYCLQMSETLPTKLKIQHYKRRWGSCNKRRELTFNLHLASAPTWVIDYVVVHELAHLLHMNHSAKFWQRVSQFYPDYKKAEQWLKANGSSLSW</sequence>
<keyword evidence="5" id="KW-1185">Reference proteome</keyword>
<proteinExistence type="predicted"/>
<dbReference type="Proteomes" id="UP001377972">
    <property type="component" value="Unassembled WGS sequence"/>
</dbReference>
<keyword evidence="3" id="KW-0378">Hydrolase</keyword>
<protein>
    <submittedName>
        <fullName evidence="3">SprT family zinc-dependent metalloprotease</fullName>
    </submittedName>
</protein>
<dbReference type="InterPro" id="IPR002725">
    <property type="entry name" value="YgjP-like_metallopeptidase"/>
</dbReference>
<evidence type="ECO:0000313" key="3">
    <source>
        <dbReference type="EMBL" id="MEJ6498059.1"/>
    </source>
</evidence>
<dbReference type="PATRIC" id="fig|570156.3.peg.3911"/>
<organism evidence="2 4">
    <name type="scientific">Pseudoalteromonas lipolytica</name>
    <dbReference type="NCBI Taxonomy" id="570156"/>
    <lineage>
        <taxon>Bacteria</taxon>
        <taxon>Pseudomonadati</taxon>
        <taxon>Pseudomonadota</taxon>
        <taxon>Gammaproteobacteria</taxon>
        <taxon>Alteromonadales</taxon>
        <taxon>Pseudoalteromonadaceae</taxon>
        <taxon>Pseudoalteromonas</taxon>
    </lineage>
</organism>
<dbReference type="Gene3D" id="3.30.2010.10">
    <property type="entry name" value="Metalloproteases ('zincins'), catalytic domain"/>
    <property type="match status" value="1"/>
</dbReference>
<feature type="domain" description="YgjP-like metallopeptidase" evidence="1">
    <location>
        <begin position="13"/>
        <end position="219"/>
    </location>
</feature>
<dbReference type="Pfam" id="PF01863">
    <property type="entry name" value="YgjP-like"/>
    <property type="match status" value="1"/>
</dbReference>
<name>A0A0P7EHK7_9GAMM</name>
<evidence type="ECO:0000259" key="1">
    <source>
        <dbReference type="Pfam" id="PF01863"/>
    </source>
</evidence>
<reference evidence="2 4" key="1">
    <citation type="submission" date="2015-09" db="EMBL/GenBank/DDBJ databases">
        <title>Draft Genome Sequence of Pseudoalteromonas lipolytica UCD-48B.</title>
        <authorList>
            <person name="Krusor M."/>
            <person name="Coil D.A."/>
            <person name="Lang J.M."/>
            <person name="Eisen J.A."/>
            <person name="Alexiev A."/>
        </authorList>
    </citation>
    <scope>NUCLEOTIDE SEQUENCE [LARGE SCALE GENOMIC DNA]</scope>
    <source>
        <strain evidence="2 4">UCD-48B</strain>
    </source>
</reference>
<keyword evidence="3" id="KW-0645">Protease</keyword>
<evidence type="ECO:0000313" key="4">
    <source>
        <dbReference type="Proteomes" id="UP000050378"/>
    </source>
</evidence>
<dbReference type="STRING" id="570156.AOG27_14060"/>
<dbReference type="PANTHER" id="PTHR30399">
    <property type="entry name" value="UNCHARACTERIZED PROTEIN YGJP"/>
    <property type="match status" value="1"/>
</dbReference>
<dbReference type="CDD" id="cd07344">
    <property type="entry name" value="M48_yhfN_like"/>
    <property type="match status" value="1"/>
</dbReference>
<dbReference type="InterPro" id="IPR053136">
    <property type="entry name" value="UTP_pyrophosphatase-like"/>
</dbReference>
<dbReference type="GO" id="GO:0008237">
    <property type="term" value="F:metallopeptidase activity"/>
    <property type="evidence" value="ECO:0007669"/>
    <property type="project" value="UniProtKB-KW"/>
</dbReference>
<dbReference type="Proteomes" id="UP000050378">
    <property type="component" value="Unassembled WGS sequence"/>
</dbReference>
<comment type="caution">
    <text evidence="2">The sequence shown here is derived from an EMBL/GenBank/DDBJ whole genome shotgun (WGS) entry which is preliminary data.</text>
</comment>